<dbReference type="InterPro" id="IPR016194">
    <property type="entry name" value="SPOC-like_C_dom_sf"/>
</dbReference>
<keyword evidence="2 3" id="KW-0233">DNA recombination</keyword>
<evidence type="ECO:0000313" key="6">
    <source>
        <dbReference type="EMBL" id="KYG35251.1"/>
    </source>
</evidence>
<evidence type="ECO:0000256" key="1">
    <source>
        <dbReference type="ARBA" id="ARBA00023125"/>
    </source>
</evidence>
<keyword evidence="7" id="KW-1185">Reference proteome</keyword>
<dbReference type="EMBL" id="LTAO01000001">
    <property type="protein sequence ID" value="KYG35251.1"/>
    <property type="molecule type" value="Genomic_DNA"/>
</dbReference>
<sequence>MHTIWKGSINFGLVNIPIKLHAATEDKGIKLRNLHHKCHTPIKYEKVCPQCEEEISNEDMIKGYEYISGKYVILSGDELEPLKDDQRDKVIDVLDFVQLDEIDPIYYDKTYFMSANEGGAKSYSLFREAIKESNKIAIAKVMIRTKENLAVLRVYNDVLIMETLHYPDEVRGTEEVLSPQDVKVTDKEKKAANMLIEQLTTTFEPTNYVDRYRLQLEELIQTKLQKEKDITAPTTGKDITDLMSALQQSIDEAKESKKKETTKRKRTKKASSS</sequence>
<dbReference type="Pfam" id="PF02735">
    <property type="entry name" value="Ku"/>
    <property type="match status" value="1"/>
</dbReference>
<dbReference type="CDD" id="cd00789">
    <property type="entry name" value="KU_like"/>
    <property type="match status" value="1"/>
</dbReference>
<dbReference type="AlphaFoldDB" id="A0A162FC07"/>
<evidence type="ECO:0000313" key="7">
    <source>
        <dbReference type="Proteomes" id="UP000075806"/>
    </source>
</evidence>
<organism evidence="6 7">
    <name type="scientific">Alkalihalobacillus trypoxylicola</name>
    <dbReference type="NCBI Taxonomy" id="519424"/>
    <lineage>
        <taxon>Bacteria</taxon>
        <taxon>Bacillati</taxon>
        <taxon>Bacillota</taxon>
        <taxon>Bacilli</taxon>
        <taxon>Bacillales</taxon>
        <taxon>Bacillaceae</taxon>
        <taxon>Alkalihalobacillus</taxon>
    </lineage>
</organism>
<feature type="domain" description="Ku" evidence="5">
    <location>
        <begin position="52"/>
        <end position="181"/>
    </location>
</feature>
<comment type="caution">
    <text evidence="6">The sequence shown here is derived from an EMBL/GenBank/DDBJ whole genome shotgun (WGS) entry which is preliminary data.</text>
</comment>
<keyword evidence="3" id="KW-0227">DNA damage</keyword>
<dbReference type="NCBIfam" id="TIGR02772">
    <property type="entry name" value="Ku_bact"/>
    <property type="match status" value="1"/>
</dbReference>
<dbReference type="Gene3D" id="2.40.290.10">
    <property type="match status" value="1"/>
</dbReference>
<evidence type="ECO:0000256" key="3">
    <source>
        <dbReference type="HAMAP-Rule" id="MF_01875"/>
    </source>
</evidence>
<evidence type="ECO:0000256" key="4">
    <source>
        <dbReference type="SAM" id="MobiDB-lite"/>
    </source>
</evidence>
<dbReference type="PIRSF" id="PIRSF006493">
    <property type="entry name" value="Prok_Ku"/>
    <property type="match status" value="1"/>
</dbReference>
<dbReference type="PANTHER" id="PTHR41251:SF1">
    <property type="entry name" value="NON-HOMOLOGOUS END JOINING PROTEIN KU"/>
    <property type="match status" value="1"/>
</dbReference>
<name>A0A162FC07_9BACI</name>
<evidence type="ECO:0000256" key="2">
    <source>
        <dbReference type="ARBA" id="ARBA00023172"/>
    </source>
</evidence>
<dbReference type="RefSeq" id="WP_061947416.1">
    <property type="nucleotide sequence ID" value="NZ_LTAO01000001.1"/>
</dbReference>
<dbReference type="SUPFAM" id="SSF100939">
    <property type="entry name" value="SPOC domain-like"/>
    <property type="match status" value="1"/>
</dbReference>
<gene>
    <name evidence="3" type="primary">ku</name>
    <name evidence="6" type="ORF">AZF04_02620</name>
</gene>
<dbReference type="InterPro" id="IPR006164">
    <property type="entry name" value="DNA_bd_Ku70/Ku80"/>
</dbReference>
<dbReference type="GO" id="GO:0006303">
    <property type="term" value="P:double-strand break repair via nonhomologous end joining"/>
    <property type="evidence" value="ECO:0007669"/>
    <property type="project" value="UniProtKB-UniRule"/>
</dbReference>
<comment type="subunit">
    <text evidence="3">Homodimer. Interacts with LigD.</text>
</comment>
<dbReference type="GO" id="GO:0003690">
    <property type="term" value="F:double-stranded DNA binding"/>
    <property type="evidence" value="ECO:0007669"/>
    <property type="project" value="UniProtKB-UniRule"/>
</dbReference>
<reference evidence="6" key="1">
    <citation type="submission" date="2016-02" db="EMBL/GenBank/DDBJ databases">
        <title>Genome sequence of Bacillus trypoxylicola KCTC 13244(T).</title>
        <authorList>
            <person name="Jeong H."/>
            <person name="Park S.-H."/>
            <person name="Choi S.-K."/>
        </authorList>
    </citation>
    <scope>NUCLEOTIDE SEQUENCE [LARGE SCALE GENOMIC DNA]</scope>
    <source>
        <strain evidence="6">KCTC 13244</strain>
    </source>
</reference>
<dbReference type="GO" id="GO:0006310">
    <property type="term" value="P:DNA recombination"/>
    <property type="evidence" value="ECO:0007669"/>
    <property type="project" value="UniProtKB-KW"/>
</dbReference>
<accession>A0A162FC07</accession>
<dbReference type="STRING" id="519424.AZF04_02620"/>
<protein>
    <recommendedName>
        <fullName evidence="3">Non-homologous end joining protein Ku</fullName>
    </recommendedName>
</protein>
<dbReference type="OrthoDB" id="9795084at2"/>
<keyword evidence="1 3" id="KW-0238">DNA-binding</keyword>
<dbReference type="Proteomes" id="UP000075806">
    <property type="component" value="Unassembled WGS sequence"/>
</dbReference>
<comment type="function">
    <text evidence="3">With LigD forms a non-homologous end joining (NHEJ) DNA repair enzyme, which repairs dsDNA breaks with reduced fidelity. Binds linear dsDNA with 5'- and 3'- overhangs but not closed circular dsDNA nor ssDNA. Recruits and stimulates the ligase activity of LigD.</text>
</comment>
<dbReference type="HAMAP" id="MF_01875">
    <property type="entry name" value="Prokaryotic_Ku"/>
    <property type="match status" value="1"/>
</dbReference>
<feature type="region of interest" description="Disordered" evidence="4">
    <location>
        <begin position="251"/>
        <end position="273"/>
    </location>
</feature>
<keyword evidence="3" id="KW-0234">DNA repair</keyword>
<evidence type="ECO:0000259" key="5">
    <source>
        <dbReference type="SMART" id="SM00559"/>
    </source>
</evidence>
<feature type="compositionally biased region" description="Basic residues" evidence="4">
    <location>
        <begin position="260"/>
        <end position="273"/>
    </location>
</feature>
<dbReference type="PANTHER" id="PTHR41251">
    <property type="entry name" value="NON-HOMOLOGOUS END JOINING PROTEIN KU"/>
    <property type="match status" value="1"/>
</dbReference>
<proteinExistence type="inferred from homology"/>
<comment type="similarity">
    <text evidence="3">Belongs to the prokaryotic Ku family.</text>
</comment>
<dbReference type="SMART" id="SM00559">
    <property type="entry name" value="Ku78"/>
    <property type="match status" value="1"/>
</dbReference>
<dbReference type="InterPro" id="IPR009187">
    <property type="entry name" value="Prok_Ku"/>
</dbReference>
<dbReference type="FunFam" id="2.40.290.10:FF:000004">
    <property type="entry name" value="Non-homologous end joining protein Ku"/>
    <property type="match status" value="1"/>
</dbReference>